<reference evidence="3 4" key="1">
    <citation type="submission" date="2019-07" db="EMBL/GenBank/DDBJ databases">
        <title>Cryptosporangium phraense sp. nov., isolated from plant litter.</title>
        <authorList>
            <person name="Suriyachadkun C."/>
        </authorList>
    </citation>
    <scope>NUCLEOTIDE SEQUENCE [LARGE SCALE GENOMIC DNA]</scope>
    <source>
        <strain evidence="3 4">A-T 5661</strain>
    </source>
</reference>
<dbReference type="NCBIfam" id="TIGR00254">
    <property type="entry name" value="GGDEF"/>
    <property type="match status" value="1"/>
</dbReference>
<feature type="transmembrane region" description="Helical" evidence="1">
    <location>
        <begin position="124"/>
        <end position="145"/>
    </location>
</feature>
<comment type="caution">
    <text evidence="3">The sequence shown here is derived from an EMBL/GenBank/DDBJ whole genome shotgun (WGS) entry which is preliminary data.</text>
</comment>
<dbReference type="InterPro" id="IPR050469">
    <property type="entry name" value="Diguanylate_Cyclase"/>
</dbReference>
<feature type="domain" description="GGDEF" evidence="2">
    <location>
        <begin position="351"/>
        <end position="473"/>
    </location>
</feature>
<dbReference type="InterPro" id="IPR000160">
    <property type="entry name" value="GGDEF_dom"/>
</dbReference>
<dbReference type="AlphaFoldDB" id="A0A545AV07"/>
<dbReference type="PANTHER" id="PTHR45138">
    <property type="entry name" value="REGULATORY COMPONENTS OF SENSORY TRANSDUCTION SYSTEM"/>
    <property type="match status" value="1"/>
</dbReference>
<feature type="transmembrane region" description="Helical" evidence="1">
    <location>
        <begin position="254"/>
        <end position="276"/>
    </location>
</feature>
<dbReference type="GO" id="GO:1902201">
    <property type="term" value="P:negative regulation of bacterial-type flagellum-dependent cell motility"/>
    <property type="evidence" value="ECO:0007669"/>
    <property type="project" value="TreeGrafter"/>
</dbReference>
<feature type="transmembrane region" description="Helical" evidence="1">
    <location>
        <begin position="220"/>
        <end position="242"/>
    </location>
</feature>
<gene>
    <name evidence="3" type="ORF">FL583_11475</name>
</gene>
<keyword evidence="1" id="KW-1133">Transmembrane helix</keyword>
<feature type="transmembrane region" description="Helical" evidence="1">
    <location>
        <begin position="190"/>
        <end position="208"/>
    </location>
</feature>
<dbReference type="SUPFAM" id="SSF55073">
    <property type="entry name" value="Nucleotide cyclase"/>
    <property type="match status" value="1"/>
</dbReference>
<dbReference type="GO" id="GO:0043709">
    <property type="term" value="P:cell adhesion involved in single-species biofilm formation"/>
    <property type="evidence" value="ECO:0007669"/>
    <property type="project" value="TreeGrafter"/>
</dbReference>
<protein>
    <submittedName>
        <fullName evidence="3">GGDEF domain-containing protein</fullName>
    </submittedName>
</protein>
<dbReference type="CDD" id="cd01949">
    <property type="entry name" value="GGDEF"/>
    <property type="match status" value="1"/>
</dbReference>
<dbReference type="GO" id="GO:0052621">
    <property type="term" value="F:diguanylate cyclase activity"/>
    <property type="evidence" value="ECO:0007669"/>
    <property type="project" value="TreeGrafter"/>
</dbReference>
<sequence length="489" mass="52085">MTRYRTASVVTSCVALAAAVSAWRPHGCTQGLVRVTISILVVVFVVISVRRLPWRDQMPWQLFAVGHLATAAGALVSSLSGGGLNTQQAQLWTAGAALLFLAANSAGMAVLIRRWNIHRDSAASIESAAVVVSLSLISWVWAIAPADELTVAASGDVGVRLAFVGAGLLEVALAVLVMRGGSRTVVAARLLTAATFLSWFGSILHIAGNRPMTDDSLIAWLSNTLWTLAMLLLAAAAAHPSAARLGRPASTRPAHSVITLAMLGGAAILPPVTLLVDTVRSSATVIAVAVASMLLVLLLLLRVGQLLRHVQRQSNLLYLQANRDELTTLPNRRSWSEAAATLASDSPGEEPAAAVAILDLDRFKLYNDTFGHAAGDDLLRSAAEAWRRCLRATDVLARHGGEEFVVLLPSPDTEIARRVLERMQEATPYSQSFSAGIARWEFREPVDAALARADEALYRAKAEGRRRVYIAPSPTTTAPARHTAPSPVP</sequence>
<evidence type="ECO:0000259" key="2">
    <source>
        <dbReference type="PROSITE" id="PS50887"/>
    </source>
</evidence>
<dbReference type="InterPro" id="IPR029787">
    <property type="entry name" value="Nucleotide_cyclase"/>
</dbReference>
<keyword evidence="1" id="KW-0812">Transmembrane</keyword>
<feature type="transmembrane region" description="Helical" evidence="1">
    <location>
        <begin position="157"/>
        <end position="178"/>
    </location>
</feature>
<name>A0A545AV07_9ACTN</name>
<dbReference type="InterPro" id="IPR043128">
    <property type="entry name" value="Rev_trsase/Diguanyl_cyclase"/>
</dbReference>
<feature type="transmembrane region" description="Helical" evidence="1">
    <location>
        <begin position="282"/>
        <end position="303"/>
    </location>
</feature>
<keyword evidence="1" id="KW-0472">Membrane</keyword>
<dbReference type="Proteomes" id="UP000317982">
    <property type="component" value="Unassembled WGS sequence"/>
</dbReference>
<evidence type="ECO:0000313" key="4">
    <source>
        <dbReference type="Proteomes" id="UP000317982"/>
    </source>
</evidence>
<dbReference type="SMART" id="SM00267">
    <property type="entry name" value="GGDEF"/>
    <property type="match status" value="1"/>
</dbReference>
<dbReference type="EMBL" id="VIRS01000006">
    <property type="protein sequence ID" value="TQS45111.1"/>
    <property type="molecule type" value="Genomic_DNA"/>
</dbReference>
<dbReference type="PANTHER" id="PTHR45138:SF9">
    <property type="entry name" value="DIGUANYLATE CYCLASE DGCM-RELATED"/>
    <property type="match status" value="1"/>
</dbReference>
<organism evidence="3 4">
    <name type="scientific">Cryptosporangium phraense</name>
    <dbReference type="NCBI Taxonomy" id="2593070"/>
    <lineage>
        <taxon>Bacteria</taxon>
        <taxon>Bacillati</taxon>
        <taxon>Actinomycetota</taxon>
        <taxon>Actinomycetes</taxon>
        <taxon>Cryptosporangiales</taxon>
        <taxon>Cryptosporangiaceae</taxon>
        <taxon>Cryptosporangium</taxon>
    </lineage>
</organism>
<feature type="transmembrane region" description="Helical" evidence="1">
    <location>
        <begin position="91"/>
        <end position="112"/>
    </location>
</feature>
<dbReference type="PROSITE" id="PS50887">
    <property type="entry name" value="GGDEF"/>
    <property type="match status" value="1"/>
</dbReference>
<dbReference type="Pfam" id="PF00990">
    <property type="entry name" value="GGDEF"/>
    <property type="match status" value="1"/>
</dbReference>
<dbReference type="GO" id="GO:0005886">
    <property type="term" value="C:plasma membrane"/>
    <property type="evidence" value="ECO:0007669"/>
    <property type="project" value="TreeGrafter"/>
</dbReference>
<dbReference type="FunFam" id="3.30.70.270:FF:000001">
    <property type="entry name" value="Diguanylate cyclase domain protein"/>
    <property type="match status" value="1"/>
</dbReference>
<evidence type="ECO:0000256" key="1">
    <source>
        <dbReference type="SAM" id="Phobius"/>
    </source>
</evidence>
<dbReference type="InParanoid" id="A0A545AV07"/>
<feature type="transmembrane region" description="Helical" evidence="1">
    <location>
        <begin position="61"/>
        <end position="79"/>
    </location>
</feature>
<dbReference type="Gene3D" id="3.30.70.270">
    <property type="match status" value="1"/>
</dbReference>
<evidence type="ECO:0000313" key="3">
    <source>
        <dbReference type="EMBL" id="TQS45111.1"/>
    </source>
</evidence>
<dbReference type="OrthoDB" id="23692at2"/>
<keyword evidence="4" id="KW-1185">Reference proteome</keyword>
<feature type="transmembrane region" description="Helical" evidence="1">
    <location>
        <begin position="32"/>
        <end position="49"/>
    </location>
</feature>
<proteinExistence type="predicted"/>
<accession>A0A545AV07</accession>